<sequence length="331" mass="38728">MENRSILENYIKSLGLDTFGFTPLRKFEELKPLLEYRKMKGLENEFEEQDIEKRIDPFLYMEEGKVIISIAFPYLYSHEFKEGEGFSKYTQGLDYHRVVKSYLDKIVLFLQEKGYNAVDFVDSNRLPERYIAYMAGLGFIGKNNMLITKKYGSFVFLGEIITDMDIEIEPNNRSFNSIKEYESCGSCSICLKQCPTKAINGPKRNPNICLSYITQKKQIDDKWFKLLGGRIFGCDSCQKLCPYNERAEISNIREFKPLDFMQNINTEKIIYISNKEFKETFKNTSASWRGKSLLQRNALIRSVVFEDNKDIDMKSINSPYVKDYGIRLLKR</sequence>
<evidence type="ECO:0000256" key="8">
    <source>
        <dbReference type="ARBA" id="ARBA00023014"/>
    </source>
</evidence>
<dbReference type="InterPro" id="IPR013542">
    <property type="entry name" value="QueG_DUF1730"/>
</dbReference>
<gene>
    <name evidence="10" type="primary">queG</name>
    <name evidence="10" type="ORF">KQI89_06335</name>
</gene>
<keyword evidence="4" id="KW-0479">Metal-binding</keyword>
<comment type="caution">
    <text evidence="10">The sequence shown here is derived from an EMBL/GenBank/DDBJ whole genome shotgun (WGS) entry which is preliminary data.</text>
</comment>
<dbReference type="PROSITE" id="PS51379">
    <property type="entry name" value="4FE4S_FER_2"/>
    <property type="match status" value="1"/>
</dbReference>
<keyword evidence="3" id="KW-0819">tRNA processing</keyword>
<evidence type="ECO:0000256" key="4">
    <source>
        <dbReference type="ARBA" id="ARBA00022723"/>
    </source>
</evidence>
<accession>A0ABS6EYS9</accession>
<evidence type="ECO:0000256" key="3">
    <source>
        <dbReference type="ARBA" id="ARBA00022694"/>
    </source>
</evidence>
<dbReference type="InterPro" id="IPR017900">
    <property type="entry name" value="4Fe4S_Fe_S_CS"/>
</dbReference>
<dbReference type="PANTHER" id="PTHR30002:SF4">
    <property type="entry name" value="EPOXYQUEUOSINE REDUCTASE"/>
    <property type="match status" value="1"/>
</dbReference>
<evidence type="ECO:0000256" key="6">
    <source>
        <dbReference type="ARBA" id="ARBA00023002"/>
    </source>
</evidence>
<dbReference type="InterPro" id="IPR004453">
    <property type="entry name" value="QueG"/>
</dbReference>
<keyword evidence="7" id="KW-0408">Iron</keyword>
<dbReference type="InterPro" id="IPR017896">
    <property type="entry name" value="4Fe4S_Fe-S-bd"/>
</dbReference>
<name>A0ABS6EYS9_9CLOT</name>
<evidence type="ECO:0000259" key="9">
    <source>
        <dbReference type="PROSITE" id="PS51379"/>
    </source>
</evidence>
<dbReference type="RefSeq" id="WP_216456365.1">
    <property type="nucleotide sequence ID" value="NZ_JAHLQL010000001.1"/>
</dbReference>
<dbReference type="PROSITE" id="PS00198">
    <property type="entry name" value="4FE4S_FER_1"/>
    <property type="match status" value="1"/>
</dbReference>
<keyword evidence="5" id="KW-0671">Queuosine biosynthesis</keyword>
<reference evidence="10 11" key="1">
    <citation type="submission" date="2021-06" db="EMBL/GenBank/DDBJ databases">
        <authorList>
            <person name="Sun Q."/>
            <person name="Li D."/>
        </authorList>
    </citation>
    <scope>NUCLEOTIDE SEQUENCE [LARGE SCALE GENOMIC DNA]</scope>
    <source>
        <strain evidence="10 11">MSJ-4</strain>
    </source>
</reference>
<protein>
    <submittedName>
        <fullName evidence="10">tRNA epoxyqueuosine(34) reductase QueG</fullName>
        <ecNumber evidence="10">1.17.99.6</ecNumber>
    </submittedName>
</protein>
<evidence type="ECO:0000313" key="10">
    <source>
        <dbReference type="EMBL" id="MBU5591374.1"/>
    </source>
</evidence>
<keyword evidence="11" id="KW-1185">Reference proteome</keyword>
<dbReference type="PANTHER" id="PTHR30002">
    <property type="entry name" value="EPOXYQUEUOSINE REDUCTASE"/>
    <property type="match status" value="1"/>
</dbReference>
<dbReference type="EMBL" id="JAHLQL010000001">
    <property type="protein sequence ID" value="MBU5591374.1"/>
    <property type="molecule type" value="Genomic_DNA"/>
</dbReference>
<dbReference type="EC" id="1.17.99.6" evidence="10"/>
<keyword evidence="2" id="KW-0963">Cytoplasm</keyword>
<evidence type="ECO:0000313" key="11">
    <source>
        <dbReference type="Proteomes" id="UP000736583"/>
    </source>
</evidence>
<keyword evidence="6 10" id="KW-0560">Oxidoreductase</keyword>
<dbReference type="NCBIfam" id="TIGR00276">
    <property type="entry name" value="tRNA epoxyqueuosine(34) reductase QueG"/>
    <property type="match status" value="1"/>
</dbReference>
<evidence type="ECO:0000256" key="2">
    <source>
        <dbReference type="ARBA" id="ARBA00022490"/>
    </source>
</evidence>
<organism evidence="10 11">
    <name type="scientific">Clostridium simiarum</name>
    <dbReference type="NCBI Taxonomy" id="2841506"/>
    <lineage>
        <taxon>Bacteria</taxon>
        <taxon>Bacillati</taxon>
        <taxon>Bacillota</taxon>
        <taxon>Clostridia</taxon>
        <taxon>Eubacteriales</taxon>
        <taxon>Clostridiaceae</taxon>
        <taxon>Clostridium</taxon>
    </lineage>
</organism>
<dbReference type="GO" id="GO:0052693">
    <property type="term" value="F:epoxyqueuosine reductase activity"/>
    <property type="evidence" value="ECO:0007669"/>
    <property type="project" value="UniProtKB-EC"/>
</dbReference>
<dbReference type="Proteomes" id="UP000736583">
    <property type="component" value="Unassembled WGS sequence"/>
</dbReference>
<proteinExistence type="predicted"/>
<feature type="domain" description="4Fe-4S ferredoxin-type" evidence="9">
    <location>
        <begin position="175"/>
        <end position="204"/>
    </location>
</feature>
<keyword evidence="1" id="KW-0004">4Fe-4S</keyword>
<evidence type="ECO:0000256" key="7">
    <source>
        <dbReference type="ARBA" id="ARBA00023004"/>
    </source>
</evidence>
<dbReference type="Pfam" id="PF13484">
    <property type="entry name" value="Fer4_16"/>
    <property type="match status" value="1"/>
</dbReference>
<keyword evidence="8" id="KW-0411">Iron-sulfur</keyword>
<dbReference type="Pfam" id="PF08331">
    <property type="entry name" value="QueG_DUF1730"/>
    <property type="match status" value="1"/>
</dbReference>
<evidence type="ECO:0000256" key="5">
    <source>
        <dbReference type="ARBA" id="ARBA00022785"/>
    </source>
</evidence>
<evidence type="ECO:0000256" key="1">
    <source>
        <dbReference type="ARBA" id="ARBA00022485"/>
    </source>
</evidence>